<evidence type="ECO:0000256" key="1">
    <source>
        <dbReference type="SAM" id="MobiDB-lite"/>
    </source>
</evidence>
<name>A0A1S4B1N6_TOBAC</name>
<evidence type="ECO:0000313" key="2">
    <source>
        <dbReference type="RefSeq" id="XP_016482703.1"/>
    </source>
</evidence>
<dbReference type="AlphaFoldDB" id="A0A1S4B1N6"/>
<feature type="region of interest" description="Disordered" evidence="1">
    <location>
        <begin position="1"/>
        <end position="36"/>
    </location>
</feature>
<feature type="compositionally biased region" description="Basic and acidic residues" evidence="1">
    <location>
        <begin position="19"/>
        <end position="36"/>
    </location>
</feature>
<dbReference type="KEGG" id="nta:107803478"/>
<dbReference type="PANTHER" id="PTHR33240">
    <property type="entry name" value="OS08G0508500 PROTEIN"/>
    <property type="match status" value="1"/>
</dbReference>
<dbReference type="OMA" id="RTIQDIK"/>
<dbReference type="CDD" id="cd00303">
    <property type="entry name" value="retropepsin_like"/>
    <property type="match status" value="1"/>
</dbReference>
<protein>
    <recommendedName>
        <fullName evidence="3">Aspartic peptidase DDI1-type domain-containing protein</fullName>
    </recommendedName>
</protein>
<dbReference type="InterPro" id="IPR021109">
    <property type="entry name" value="Peptidase_aspartic_dom_sf"/>
</dbReference>
<organism evidence="2">
    <name type="scientific">Nicotiana tabacum</name>
    <name type="common">Common tobacco</name>
    <dbReference type="NCBI Taxonomy" id="4097"/>
    <lineage>
        <taxon>Eukaryota</taxon>
        <taxon>Viridiplantae</taxon>
        <taxon>Streptophyta</taxon>
        <taxon>Embryophyta</taxon>
        <taxon>Tracheophyta</taxon>
        <taxon>Spermatophyta</taxon>
        <taxon>Magnoliopsida</taxon>
        <taxon>eudicotyledons</taxon>
        <taxon>Gunneridae</taxon>
        <taxon>Pentapetalae</taxon>
        <taxon>asterids</taxon>
        <taxon>lamiids</taxon>
        <taxon>Solanales</taxon>
        <taxon>Solanaceae</taxon>
        <taxon>Nicotianoideae</taxon>
        <taxon>Nicotianeae</taxon>
        <taxon>Nicotiana</taxon>
    </lineage>
</organism>
<proteinExistence type="predicted"/>
<dbReference type="RefSeq" id="XP_016482703.1">
    <property type="nucleotide sequence ID" value="XM_016627217.1"/>
</dbReference>
<reference evidence="2" key="1">
    <citation type="submission" date="2025-08" db="UniProtKB">
        <authorList>
            <consortium name="RefSeq"/>
        </authorList>
    </citation>
    <scope>IDENTIFICATION</scope>
</reference>
<gene>
    <name evidence="2" type="primary">LOC107803478</name>
</gene>
<dbReference type="OrthoDB" id="2919534at2759"/>
<dbReference type="PaxDb" id="4097-A0A1S4B1N6"/>
<evidence type="ECO:0008006" key="3">
    <source>
        <dbReference type="Google" id="ProtNLM"/>
    </source>
</evidence>
<dbReference type="PANTHER" id="PTHR33240:SF8">
    <property type="entry name" value="OS03G0439900 PROTEIN"/>
    <property type="match status" value="1"/>
</dbReference>
<accession>A0A1S4B1N6</accession>
<dbReference type="Gene3D" id="2.40.70.10">
    <property type="entry name" value="Acid Proteases"/>
    <property type="match status" value="1"/>
</dbReference>
<sequence length="272" mass="30959">MAQAYTDRSFSEEPQLDVKISRERDAGRKNEPEEPQHVLHMIIGGVDVPQGPIFKRTKVSIRREKRTRDYMPEDTLTFSEEDIKAVSQPHNGALIISILLNKVQVKRVLMDVGSSINIIQSKVVEQLGLLDQIIPASRILNGFNMESETTKGEIILPVNVIRTIQDIKFHVVEGDMRYNALLGKPWIHCMRVVPSTLHQVMKFPTKDSVKTVFGEQYATKEMFAVHDLTPVVEDEKEDFLTPRAFIAPKELDATKSIVEELEQAILIKYLPE</sequence>